<proteinExistence type="predicted"/>
<accession>A0A2I0IJ17</accession>
<sequence>MKMAVHDDSDGLPSITMWRPTSKLFDDRSGMSDLMTSSTNNYLLPTLKFDEVHRIKWPKFGDPIAERR</sequence>
<dbReference type="Proteomes" id="UP000233551">
    <property type="component" value="Unassembled WGS sequence"/>
</dbReference>
<evidence type="ECO:0000313" key="1">
    <source>
        <dbReference type="EMBL" id="PKI43964.1"/>
    </source>
</evidence>
<comment type="caution">
    <text evidence="1">The sequence shown here is derived from an EMBL/GenBank/DDBJ whole genome shotgun (WGS) entry which is preliminary data.</text>
</comment>
<name>A0A2I0IJ17_PUNGR</name>
<evidence type="ECO:0000313" key="2">
    <source>
        <dbReference type="Proteomes" id="UP000233551"/>
    </source>
</evidence>
<reference evidence="1 2" key="1">
    <citation type="submission" date="2017-11" db="EMBL/GenBank/DDBJ databases">
        <title>De-novo sequencing of pomegranate (Punica granatum L.) genome.</title>
        <authorList>
            <person name="Akparov Z."/>
            <person name="Amiraslanov A."/>
            <person name="Hajiyeva S."/>
            <person name="Abbasov M."/>
            <person name="Kaur K."/>
            <person name="Hamwieh A."/>
            <person name="Solovyev V."/>
            <person name="Salamov A."/>
            <person name="Braich B."/>
            <person name="Kosarev P."/>
            <person name="Mahmoud A."/>
            <person name="Hajiyev E."/>
            <person name="Babayeva S."/>
            <person name="Izzatullayeva V."/>
            <person name="Mammadov A."/>
            <person name="Mammadov A."/>
            <person name="Sharifova S."/>
            <person name="Ojaghi J."/>
            <person name="Eynullazada K."/>
            <person name="Bayramov B."/>
            <person name="Abdulazimova A."/>
            <person name="Shahmuradov I."/>
        </authorList>
    </citation>
    <scope>NUCLEOTIDE SEQUENCE [LARGE SCALE GENOMIC DNA]</scope>
    <source>
        <strain evidence="2">cv. AG2017</strain>
        <tissue evidence="1">Leaf</tissue>
    </source>
</reference>
<organism evidence="1 2">
    <name type="scientific">Punica granatum</name>
    <name type="common">Pomegranate</name>
    <dbReference type="NCBI Taxonomy" id="22663"/>
    <lineage>
        <taxon>Eukaryota</taxon>
        <taxon>Viridiplantae</taxon>
        <taxon>Streptophyta</taxon>
        <taxon>Embryophyta</taxon>
        <taxon>Tracheophyta</taxon>
        <taxon>Spermatophyta</taxon>
        <taxon>Magnoliopsida</taxon>
        <taxon>eudicotyledons</taxon>
        <taxon>Gunneridae</taxon>
        <taxon>Pentapetalae</taxon>
        <taxon>rosids</taxon>
        <taxon>malvids</taxon>
        <taxon>Myrtales</taxon>
        <taxon>Lythraceae</taxon>
        <taxon>Punica</taxon>
    </lineage>
</organism>
<keyword evidence="2" id="KW-1185">Reference proteome</keyword>
<gene>
    <name evidence="1" type="ORF">CRG98_035640</name>
</gene>
<dbReference type="AlphaFoldDB" id="A0A2I0IJ17"/>
<protein>
    <submittedName>
        <fullName evidence="1">Uncharacterized protein</fullName>
    </submittedName>
</protein>
<dbReference type="EMBL" id="PGOL01002959">
    <property type="protein sequence ID" value="PKI43964.1"/>
    <property type="molecule type" value="Genomic_DNA"/>
</dbReference>